<reference evidence="1 2" key="1">
    <citation type="submission" date="2016-09" db="EMBL/GenBank/DDBJ databases">
        <authorList>
            <person name="Capua I."/>
            <person name="De Benedictis P."/>
            <person name="Joannis T."/>
            <person name="Lombin L.H."/>
            <person name="Cattoli G."/>
        </authorList>
    </citation>
    <scope>NUCLEOTIDE SEQUENCE [LARGE SCALE GENOMIC DNA]</scope>
    <source>
        <strain evidence="1 2">ISLP-3</strain>
    </source>
</reference>
<evidence type="ECO:0000313" key="2">
    <source>
        <dbReference type="Proteomes" id="UP000199039"/>
    </source>
</evidence>
<dbReference type="EMBL" id="FMYH01000005">
    <property type="protein sequence ID" value="SDD10882.1"/>
    <property type="molecule type" value="Genomic_DNA"/>
</dbReference>
<proteinExistence type="predicted"/>
<accession>A0A1G6S1U0</accession>
<evidence type="ECO:0000313" key="1">
    <source>
        <dbReference type="EMBL" id="SDD10882.1"/>
    </source>
</evidence>
<dbReference type="AlphaFoldDB" id="A0A1G6S1U0"/>
<dbReference type="RefSeq" id="WP_093184170.1">
    <property type="nucleotide sequence ID" value="NZ_FMYH01000005.1"/>
</dbReference>
<dbReference type="OrthoDB" id="5144898at2"/>
<gene>
    <name evidence="1" type="ORF">SAMN05216410_2851</name>
</gene>
<dbReference type="Proteomes" id="UP000199039">
    <property type="component" value="Unassembled WGS sequence"/>
</dbReference>
<organism evidence="1 2">
    <name type="scientific">Sanguibacter gelidistatuariae</name>
    <dbReference type="NCBI Taxonomy" id="1814289"/>
    <lineage>
        <taxon>Bacteria</taxon>
        <taxon>Bacillati</taxon>
        <taxon>Actinomycetota</taxon>
        <taxon>Actinomycetes</taxon>
        <taxon>Micrococcales</taxon>
        <taxon>Sanguibacteraceae</taxon>
        <taxon>Sanguibacter</taxon>
    </lineage>
</organism>
<dbReference type="STRING" id="1814289.SAMN05216410_2851"/>
<protein>
    <submittedName>
        <fullName evidence="1">Uncharacterized protein</fullName>
    </submittedName>
</protein>
<sequence>MGLFSRTDAMPAEIRRALPLSPGDSALASALLRDGGWVVATQHTLVFVAAPDPEQATLAPPTSWPWCQVDRASWDPESASLTVRWVDTAAPLPLHLVHPERTTFARVFRERVQYSVILAETVHLPDGLSARVAVRRDASGDLFTQVVPDPGADVRSARSAQLIRSALSRLRSTSGAPPEA</sequence>
<name>A0A1G6S1U0_9MICO</name>
<keyword evidence="2" id="KW-1185">Reference proteome</keyword>